<dbReference type="AlphaFoldDB" id="A0A8J7SEP6"/>
<proteinExistence type="predicted"/>
<evidence type="ECO:0000313" key="1">
    <source>
        <dbReference type="EMBL" id="MBK0399646.1"/>
    </source>
</evidence>
<gene>
    <name evidence="1" type="ORF">H0I76_10615</name>
</gene>
<evidence type="ECO:0000313" key="2">
    <source>
        <dbReference type="Proteomes" id="UP000655420"/>
    </source>
</evidence>
<accession>A0A8J7SEP6</accession>
<comment type="caution">
    <text evidence="1">The sequence shown here is derived from an EMBL/GenBank/DDBJ whole genome shotgun (WGS) entry which is preliminary data.</text>
</comment>
<keyword evidence="2" id="KW-1185">Reference proteome</keyword>
<sequence length="339" mass="36106">MIRLLKAASVLFAIAAAGWVAWWVVAANGQEAALEGWFQGRAAEGWQAETSAIETGGFPSRFTTRIAKLALADPDAGWAWSAPELVLDRPATDPTHVTAVLAPSQTLAVPGERAAIESSEMTAVLALFPGLDLQLREGSIVARDLAVVGQSGWRAGAKLVDAGLRRRTIEGEPPETHQLELTAQSVLLPDTLMKQIDPTGLLKPEVTALRLDALFVPDRQLDRHVIEDGHLGVRTLVLRRAEFDWDGMGLTARGRLDADAQGLAEGDIALSLSDWRRLLALARTSGALNDEVADAVEGALGLVALFNGSDELDVTLSFGRGRARIGPVPIGPAPRLLPP</sequence>
<dbReference type="EMBL" id="JAEHHL010000006">
    <property type="protein sequence ID" value="MBK0399646.1"/>
    <property type="molecule type" value="Genomic_DNA"/>
</dbReference>
<reference evidence="1" key="1">
    <citation type="submission" date="2020-12" db="EMBL/GenBank/DDBJ databases">
        <title>Bacterial taxonomy.</title>
        <authorList>
            <person name="Pan X."/>
        </authorList>
    </citation>
    <scope>NUCLEOTIDE SEQUENCE</scope>
    <source>
        <strain evidence="1">M0105</strain>
    </source>
</reference>
<organism evidence="1 2">
    <name type="scientific">Thermohalobaculum xanthum</name>
    <dbReference type="NCBI Taxonomy" id="2753746"/>
    <lineage>
        <taxon>Bacteria</taxon>
        <taxon>Pseudomonadati</taxon>
        <taxon>Pseudomonadota</taxon>
        <taxon>Alphaproteobacteria</taxon>
        <taxon>Rhodobacterales</taxon>
        <taxon>Paracoccaceae</taxon>
        <taxon>Thermohalobaculum</taxon>
    </lineage>
</organism>
<dbReference type="Proteomes" id="UP000655420">
    <property type="component" value="Unassembled WGS sequence"/>
</dbReference>
<protein>
    <submittedName>
        <fullName evidence="1">DUF2125 domain-containing protein</fullName>
    </submittedName>
</protein>
<dbReference type="RefSeq" id="WP_200609845.1">
    <property type="nucleotide sequence ID" value="NZ_JAEHHL010000006.1"/>
</dbReference>
<dbReference type="InterPro" id="IPR018666">
    <property type="entry name" value="DUF2125"/>
</dbReference>
<dbReference type="Pfam" id="PF09898">
    <property type="entry name" value="DUF2125"/>
    <property type="match status" value="1"/>
</dbReference>
<name>A0A8J7SEP6_9RHOB</name>